<keyword evidence="2" id="KW-0238">DNA-binding</keyword>
<dbReference type="SMART" id="SM00345">
    <property type="entry name" value="HTH_GNTR"/>
    <property type="match status" value="1"/>
</dbReference>
<name>A0AAF0Z5B5_9MICO</name>
<evidence type="ECO:0000256" key="1">
    <source>
        <dbReference type="ARBA" id="ARBA00023015"/>
    </source>
</evidence>
<evidence type="ECO:0000313" key="7">
    <source>
        <dbReference type="Proteomes" id="UP001304340"/>
    </source>
</evidence>
<proteinExistence type="predicted"/>
<dbReference type="InterPro" id="IPR000524">
    <property type="entry name" value="Tscrpt_reg_HTH_GntR"/>
</dbReference>
<evidence type="ECO:0000256" key="4">
    <source>
        <dbReference type="SAM" id="MobiDB-lite"/>
    </source>
</evidence>
<sequence length="242" mass="25743">MSDKSGLIDRAVHQLRSHITSGDWPVGSKIPTEPALTELLGVGRNTVREAVQSLVHAGLLVRRQGSGTYVLSDSELMVVMGREIAGANQQHVLEIRRSLEVESARLAAVRRSPADLAVLRELNTARQDAFASGDVDLMVSSDLALHRAIAAAAGNPVLLSLYENLIDAIGANIRTNVIGLVHTQSEDDHDALVDAIEAGDPERAIDEITSYLAVYIAGGPATHGPETRQASTGGARSPQQPR</sequence>
<dbReference type="Pfam" id="PF07729">
    <property type="entry name" value="FCD"/>
    <property type="match status" value="1"/>
</dbReference>
<dbReference type="InterPro" id="IPR011711">
    <property type="entry name" value="GntR_C"/>
</dbReference>
<dbReference type="SUPFAM" id="SSF48008">
    <property type="entry name" value="GntR ligand-binding domain-like"/>
    <property type="match status" value="1"/>
</dbReference>
<dbReference type="PANTHER" id="PTHR43537:SF47">
    <property type="entry name" value="REGULATORY PROTEIN GNTR HTH"/>
    <property type="match status" value="1"/>
</dbReference>
<feature type="compositionally biased region" description="Polar residues" evidence="4">
    <location>
        <begin position="228"/>
        <end position="242"/>
    </location>
</feature>
<dbReference type="Pfam" id="PF00392">
    <property type="entry name" value="GntR"/>
    <property type="match status" value="1"/>
</dbReference>
<dbReference type="SMART" id="SM00895">
    <property type="entry name" value="FCD"/>
    <property type="match status" value="1"/>
</dbReference>
<keyword evidence="7" id="KW-1185">Reference proteome</keyword>
<dbReference type="CDD" id="cd07377">
    <property type="entry name" value="WHTH_GntR"/>
    <property type="match status" value="1"/>
</dbReference>
<protein>
    <submittedName>
        <fullName evidence="6">FadR/GntR family transcriptional regulator</fullName>
    </submittedName>
</protein>
<dbReference type="Gene3D" id="1.10.10.10">
    <property type="entry name" value="Winged helix-like DNA-binding domain superfamily/Winged helix DNA-binding domain"/>
    <property type="match status" value="1"/>
</dbReference>
<organism evidence="6 7">
    <name type="scientific">Sanguibacter biliveldensis</name>
    <dbReference type="NCBI Taxonomy" id="3030830"/>
    <lineage>
        <taxon>Bacteria</taxon>
        <taxon>Bacillati</taxon>
        <taxon>Actinomycetota</taxon>
        <taxon>Actinomycetes</taxon>
        <taxon>Micrococcales</taxon>
        <taxon>Sanguibacteraceae</taxon>
        <taxon>Sanguibacter</taxon>
    </lineage>
</organism>
<dbReference type="InterPro" id="IPR036388">
    <property type="entry name" value="WH-like_DNA-bd_sf"/>
</dbReference>
<dbReference type="Gene3D" id="1.20.120.530">
    <property type="entry name" value="GntR ligand-binding domain-like"/>
    <property type="match status" value="1"/>
</dbReference>
<evidence type="ECO:0000256" key="3">
    <source>
        <dbReference type="ARBA" id="ARBA00023163"/>
    </source>
</evidence>
<evidence type="ECO:0000313" key="6">
    <source>
        <dbReference type="EMBL" id="WPF83303.1"/>
    </source>
</evidence>
<feature type="domain" description="HTH gntR-type" evidence="5">
    <location>
        <begin position="5"/>
        <end position="73"/>
    </location>
</feature>
<accession>A0AAF0Z5B5</accession>
<dbReference type="KEGG" id="sbil:SANBI_000965"/>
<keyword evidence="3" id="KW-0804">Transcription</keyword>
<dbReference type="InterPro" id="IPR036390">
    <property type="entry name" value="WH_DNA-bd_sf"/>
</dbReference>
<dbReference type="AlphaFoldDB" id="A0AAF0Z5B5"/>
<dbReference type="Proteomes" id="UP001304340">
    <property type="component" value="Chromosome"/>
</dbReference>
<dbReference type="RefSeq" id="WP_056136923.1">
    <property type="nucleotide sequence ID" value="NZ_CP138359.1"/>
</dbReference>
<dbReference type="InterPro" id="IPR008920">
    <property type="entry name" value="TF_FadR/GntR_C"/>
</dbReference>
<dbReference type="GO" id="GO:0003700">
    <property type="term" value="F:DNA-binding transcription factor activity"/>
    <property type="evidence" value="ECO:0007669"/>
    <property type="project" value="InterPro"/>
</dbReference>
<gene>
    <name evidence="6" type="ORF">SANBI_000965</name>
</gene>
<dbReference type="PRINTS" id="PR00035">
    <property type="entry name" value="HTHGNTR"/>
</dbReference>
<feature type="region of interest" description="Disordered" evidence="4">
    <location>
        <begin position="222"/>
        <end position="242"/>
    </location>
</feature>
<dbReference type="SUPFAM" id="SSF46785">
    <property type="entry name" value="Winged helix' DNA-binding domain"/>
    <property type="match status" value="1"/>
</dbReference>
<keyword evidence="1" id="KW-0805">Transcription regulation</keyword>
<dbReference type="EMBL" id="CP138359">
    <property type="protein sequence ID" value="WPF83303.1"/>
    <property type="molecule type" value="Genomic_DNA"/>
</dbReference>
<evidence type="ECO:0000259" key="5">
    <source>
        <dbReference type="PROSITE" id="PS50949"/>
    </source>
</evidence>
<dbReference type="PROSITE" id="PS50949">
    <property type="entry name" value="HTH_GNTR"/>
    <property type="match status" value="1"/>
</dbReference>
<dbReference type="GO" id="GO:0003677">
    <property type="term" value="F:DNA binding"/>
    <property type="evidence" value="ECO:0007669"/>
    <property type="project" value="UniProtKB-KW"/>
</dbReference>
<reference evidence="7" key="1">
    <citation type="submission" date="2023-11" db="EMBL/GenBank/DDBJ databases">
        <authorList>
            <person name="Helweg L.P."/>
            <person name="Kiel A."/>
            <person name="Hitz F."/>
            <person name="Ruckert-Reed C."/>
            <person name="Busche T."/>
            <person name="Kaltschmidt B."/>
            <person name="Kaltschmidt C."/>
        </authorList>
    </citation>
    <scope>NUCLEOTIDE SEQUENCE [LARGE SCALE GENOMIC DNA]</scope>
    <source>
        <strain evidence="7">4.1</strain>
    </source>
</reference>
<evidence type="ECO:0000256" key="2">
    <source>
        <dbReference type="ARBA" id="ARBA00023125"/>
    </source>
</evidence>
<dbReference type="PANTHER" id="PTHR43537">
    <property type="entry name" value="TRANSCRIPTIONAL REGULATOR, GNTR FAMILY"/>
    <property type="match status" value="1"/>
</dbReference>